<dbReference type="InterPro" id="IPR016024">
    <property type="entry name" value="ARM-type_fold"/>
</dbReference>
<protein>
    <submittedName>
        <fullName evidence="2">CLIP-associating protein 1-like</fullName>
    </submittedName>
</protein>
<dbReference type="Gene3D" id="1.25.10.10">
    <property type="entry name" value="Leucine-rich Repeat Variant"/>
    <property type="match status" value="2"/>
</dbReference>
<dbReference type="Proteomes" id="UP001165289">
    <property type="component" value="Unassembled WGS sequence"/>
</dbReference>
<keyword evidence="3" id="KW-1185">Reference proteome</keyword>
<proteinExistence type="predicted"/>
<feature type="region of interest" description="Disordered" evidence="1">
    <location>
        <begin position="310"/>
        <end position="337"/>
    </location>
</feature>
<sequence>MAQALRPPSPNIKPRHQPVLYGEYSPIALEVVQKLKTKDLHKSLEHCRDANLNERRAGLCNLLIYMRRGDTSLTENDVILIRNTLKRFFHEHNSKLYRVFIEVLHDFIQLKCAYLEGWIETVVRRLLGRLGSELLASLQSLIKGTLSSLQQCYVPGFLFRITARIISRDDGFEPKSKLAALDYFSELLPLLHPEDFFDHIDLQNCLFILATDLNTKNTSMRLKIQDLLYVLFDLNPTTFNKFITRMPSKLEANLTRSIRRHWAKVIENENLSPRNTFHTPPHEDLRGCVQNDKNLRDNINLSEILYFPSDSEETSSDEQLSKSFSLSSSSKEPTDSKLTHSLNLYSINQTNEIETSPSGFPLLQPPPSCTPPPVTTSPPPPPIPLSDPPSLTYTSNFDSVSESIPISQNLQDSLSYPILPNNLDGSMNSLSISQTMELSGLTKSLRPRSRIPVSINQSPRLSYSEISRFSSKHRSLNSSPLDNIKDRLYYSPLFVKNNISISNRPYSSYCGSNLISSVLPPSRIPRYKSSPSNTLSTPGVYYSNSQMHNKSSERPKEVTYETEVMESSRIKLATTPNKVQRRSKVCLDFSMERDSSIISPNNSVNFGIIQSAKIVPKFYENPELNLSSEQEYSNYHENNNSSSTFIDSSPSNLQSTSLPVIIPPVTNHSCHDIQTVSCTSLEYSEGELHSPASQSLEVLLNSFLSAQGVEERTNSMNELRENLKSYNFVPISTNVQLLFIPLSTAVRELISFSAQFTDKALVSIHTIYLISQLFPSIVVKETEPVTKLLIISHGNSSHTTRNKLEDLFIILSQSLDISLMLTILTGHLSNVTINYLTPLKLLCKLIPHTPPHVLTLQVPHFAPDLVSAYQQRLGIQNAALPCLVGLYNSLGSQLDSYLTELSPSEEKLLMMYVKSSAKKREF</sequence>
<feature type="region of interest" description="Disordered" evidence="1">
    <location>
        <begin position="353"/>
        <end position="394"/>
    </location>
</feature>
<comment type="caution">
    <text evidence="2">The sequence shown here is derived from an EMBL/GenBank/DDBJ whole genome shotgun (WGS) entry which is preliminary data.</text>
</comment>
<organism evidence="2 3">
    <name type="scientific">Oopsacas minuta</name>
    <dbReference type="NCBI Taxonomy" id="111878"/>
    <lineage>
        <taxon>Eukaryota</taxon>
        <taxon>Metazoa</taxon>
        <taxon>Porifera</taxon>
        <taxon>Hexactinellida</taxon>
        <taxon>Hexasterophora</taxon>
        <taxon>Lyssacinosida</taxon>
        <taxon>Leucopsacidae</taxon>
        <taxon>Oopsacas</taxon>
    </lineage>
</organism>
<dbReference type="AlphaFoldDB" id="A0AAV7JP50"/>
<feature type="compositionally biased region" description="Pro residues" evidence="1">
    <location>
        <begin position="363"/>
        <end position="387"/>
    </location>
</feature>
<reference evidence="2 3" key="1">
    <citation type="journal article" date="2023" name="BMC Biol.">
        <title>The compact genome of the sponge Oopsacas minuta (Hexactinellida) is lacking key metazoan core genes.</title>
        <authorList>
            <person name="Santini S."/>
            <person name="Schenkelaars Q."/>
            <person name="Jourda C."/>
            <person name="Duchesne M."/>
            <person name="Belahbib H."/>
            <person name="Rocher C."/>
            <person name="Selva M."/>
            <person name="Riesgo A."/>
            <person name="Vervoort M."/>
            <person name="Leys S.P."/>
            <person name="Kodjabachian L."/>
            <person name="Le Bivic A."/>
            <person name="Borchiellini C."/>
            <person name="Claverie J.M."/>
            <person name="Renard E."/>
        </authorList>
    </citation>
    <scope>NUCLEOTIDE SEQUENCE [LARGE SCALE GENOMIC DNA]</scope>
    <source>
        <strain evidence="2">SPO-2</strain>
    </source>
</reference>
<dbReference type="InterPro" id="IPR011989">
    <property type="entry name" value="ARM-like"/>
</dbReference>
<name>A0AAV7JP50_9METZ</name>
<evidence type="ECO:0000313" key="2">
    <source>
        <dbReference type="EMBL" id="KAI6650215.1"/>
    </source>
</evidence>
<accession>A0AAV7JP50</accession>
<dbReference type="EMBL" id="JAKMXF010000313">
    <property type="protein sequence ID" value="KAI6650215.1"/>
    <property type="molecule type" value="Genomic_DNA"/>
</dbReference>
<evidence type="ECO:0000313" key="3">
    <source>
        <dbReference type="Proteomes" id="UP001165289"/>
    </source>
</evidence>
<feature type="compositionally biased region" description="Low complexity" evidence="1">
    <location>
        <begin position="317"/>
        <end position="331"/>
    </location>
</feature>
<gene>
    <name evidence="2" type="ORF">LOD99_6132</name>
</gene>
<dbReference type="SUPFAM" id="SSF48371">
    <property type="entry name" value="ARM repeat"/>
    <property type="match status" value="1"/>
</dbReference>
<evidence type="ECO:0000256" key="1">
    <source>
        <dbReference type="SAM" id="MobiDB-lite"/>
    </source>
</evidence>